<dbReference type="OrthoDB" id="9983560at2759"/>
<dbReference type="Proteomes" id="UP000664132">
    <property type="component" value="Unassembled WGS sequence"/>
</dbReference>
<comment type="caution">
    <text evidence="5">The sequence shown here is derived from an EMBL/GenBank/DDBJ whole genome shotgun (WGS) entry which is preliminary data.</text>
</comment>
<evidence type="ECO:0000259" key="4">
    <source>
        <dbReference type="PROSITE" id="PS51387"/>
    </source>
</evidence>
<evidence type="ECO:0000313" key="5">
    <source>
        <dbReference type="EMBL" id="KAG4424557.1"/>
    </source>
</evidence>
<dbReference type="InterPro" id="IPR016166">
    <property type="entry name" value="FAD-bd_PCMH"/>
</dbReference>
<proteinExistence type="inferred from homology"/>
<dbReference type="InterPro" id="IPR006094">
    <property type="entry name" value="Oxid_FAD_bind_N"/>
</dbReference>
<dbReference type="AlphaFoldDB" id="A0A8H7WGW4"/>
<comment type="similarity">
    <text evidence="1">Belongs to the oxygen-dependent FAD-linked oxidoreductase family.</text>
</comment>
<feature type="signal peptide" evidence="3">
    <location>
        <begin position="1"/>
        <end position="22"/>
    </location>
</feature>
<reference evidence="5" key="1">
    <citation type="submission" date="2021-02" db="EMBL/GenBank/DDBJ databases">
        <title>Genome sequence Cadophora malorum strain M34.</title>
        <authorList>
            <person name="Stefanovic E."/>
            <person name="Vu D."/>
            <person name="Scully C."/>
            <person name="Dijksterhuis J."/>
            <person name="Roader J."/>
            <person name="Houbraken J."/>
        </authorList>
    </citation>
    <scope>NUCLEOTIDE SEQUENCE</scope>
    <source>
        <strain evidence="5">M34</strain>
    </source>
</reference>
<dbReference type="InterPro" id="IPR012951">
    <property type="entry name" value="BBE"/>
</dbReference>
<dbReference type="PANTHER" id="PTHR13878">
    <property type="entry name" value="GULONOLACTONE OXIDASE"/>
    <property type="match status" value="1"/>
</dbReference>
<keyword evidence="2" id="KW-0560">Oxidoreductase</keyword>
<dbReference type="GO" id="GO:0071949">
    <property type="term" value="F:FAD binding"/>
    <property type="evidence" value="ECO:0007669"/>
    <property type="project" value="InterPro"/>
</dbReference>
<keyword evidence="6" id="KW-1185">Reference proteome</keyword>
<sequence>MFRHLATSILIVGLSFSSLVAGAAVSSPRSTADDVAPVVTEVETTGDVSYFGFETLQLTDEGLSQLDKNTSALFQFDNDDEATDGLERRGSGSCRVFPGDSLWPSDFIWNVFNLVLGNNALIKTVPLASPCYNGPYYNAAKCAVLYANWTNSIIHMNDPTSMMSPVYQGLTCEATLDSTKTCTLGAFPYYAVNATQVYQIQLAINFARVSNMRLVVKNTGHDFSGKSGGAGALSIWTHNLKDIKYIPKYAAAGTTYSGPAFKAGAGVQAFEIYEEAYKRGLVVVGGEGITVGVMGGYVQGGGHSPLSSIYGMASDQVLSMEVVTPDGRFVTADFVQNTELFWALRGGGGSTFGVVTSVTIKAYPDLPVTASTFSFTVGGNITAENFWKGVRLYLDYFPSLSAQGIYAYWFILSGVTNPTFLMQPFWAPGKTLEETNALLAPWFAQLKALNITFTPKTIHYDSHYTGWKASFPQEAVSKTHVCTGSRLWPKKNWDTAKSLDDTFNAVKTSSTSGLTIIGFIIDPNLSNGGNADSAVNPAWRNTYAHILQSVNWADGASAEVQLATRQNFTFGHMQRWRDLSPGAGSYLGESDILEPNFQQSFYGSAYDRLLALKRKLDPKDVFFAQTAVGSENWKVVTANGLPSGNGKLCRV</sequence>
<organism evidence="5 6">
    <name type="scientific">Cadophora malorum</name>
    <dbReference type="NCBI Taxonomy" id="108018"/>
    <lineage>
        <taxon>Eukaryota</taxon>
        <taxon>Fungi</taxon>
        <taxon>Dikarya</taxon>
        <taxon>Ascomycota</taxon>
        <taxon>Pezizomycotina</taxon>
        <taxon>Leotiomycetes</taxon>
        <taxon>Helotiales</taxon>
        <taxon>Ploettnerulaceae</taxon>
        <taxon>Cadophora</taxon>
    </lineage>
</organism>
<evidence type="ECO:0000256" key="1">
    <source>
        <dbReference type="ARBA" id="ARBA00005466"/>
    </source>
</evidence>
<accession>A0A8H7WGW4</accession>
<evidence type="ECO:0000256" key="2">
    <source>
        <dbReference type="ARBA" id="ARBA00023002"/>
    </source>
</evidence>
<feature type="chain" id="PRO_5034623978" description="FAD-binding PCMH-type domain-containing protein" evidence="3">
    <location>
        <begin position="23"/>
        <end position="651"/>
    </location>
</feature>
<name>A0A8H7WGW4_9HELO</name>
<dbReference type="PROSITE" id="PS51387">
    <property type="entry name" value="FAD_PCMH"/>
    <property type="match status" value="1"/>
</dbReference>
<gene>
    <name evidence="5" type="ORF">IFR04_002267</name>
</gene>
<dbReference type="Gene3D" id="3.30.465.10">
    <property type="match status" value="2"/>
</dbReference>
<dbReference type="InterPro" id="IPR016169">
    <property type="entry name" value="FAD-bd_PCMH_sub2"/>
</dbReference>
<keyword evidence="3" id="KW-0732">Signal</keyword>
<feature type="domain" description="FAD-binding PCMH-type" evidence="4">
    <location>
        <begin position="184"/>
        <end position="365"/>
    </location>
</feature>
<dbReference type="EMBL" id="JAFJYH010000019">
    <property type="protein sequence ID" value="KAG4424557.1"/>
    <property type="molecule type" value="Genomic_DNA"/>
</dbReference>
<dbReference type="PANTHER" id="PTHR13878:SF91">
    <property type="entry name" value="FAD BINDING DOMAIN PROTEIN (AFU_ORTHOLOGUE AFUA_6G12070)-RELATED"/>
    <property type="match status" value="1"/>
</dbReference>
<evidence type="ECO:0000256" key="3">
    <source>
        <dbReference type="SAM" id="SignalP"/>
    </source>
</evidence>
<dbReference type="SUPFAM" id="SSF56176">
    <property type="entry name" value="FAD-binding/transporter-associated domain-like"/>
    <property type="match status" value="1"/>
</dbReference>
<protein>
    <recommendedName>
        <fullName evidence="4">FAD-binding PCMH-type domain-containing protein</fullName>
    </recommendedName>
</protein>
<dbReference type="Pfam" id="PF01565">
    <property type="entry name" value="FAD_binding_4"/>
    <property type="match status" value="1"/>
</dbReference>
<dbReference type="Pfam" id="PF08031">
    <property type="entry name" value="BBE"/>
    <property type="match status" value="1"/>
</dbReference>
<evidence type="ECO:0000313" key="6">
    <source>
        <dbReference type="Proteomes" id="UP000664132"/>
    </source>
</evidence>
<dbReference type="GO" id="GO:0016491">
    <property type="term" value="F:oxidoreductase activity"/>
    <property type="evidence" value="ECO:0007669"/>
    <property type="project" value="UniProtKB-KW"/>
</dbReference>
<dbReference type="InterPro" id="IPR036318">
    <property type="entry name" value="FAD-bd_PCMH-like_sf"/>
</dbReference>
<dbReference type="InterPro" id="IPR050432">
    <property type="entry name" value="FAD-linked_Oxidoreductases_BP"/>
</dbReference>